<keyword evidence="2" id="KW-0732">Signal</keyword>
<dbReference type="AlphaFoldDB" id="A0A1Q3ENJ9"/>
<feature type="region of interest" description="Disordered" evidence="1">
    <location>
        <begin position="29"/>
        <end position="48"/>
    </location>
</feature>
<dbReference type="Proteomes" id="UP000188533">
    <property type="component" value="Unassembled WGS sequence"/>
</dbReference>
<gene>
    <name evidence="3" type="ORF">LENED_010872</name>
</gene>
<dbReference type="PROSITE" id="PS51257">
    <property type="entry name" value="PROKAR_LIPOPROTEIN"/>
    <property type="match status" value="1"/>
</dbReference>
<evidence type="ECO:0000313" key="4">
    <source>
        <dbReference type="Proteomes" id="UP000188533"/>
    </source>
</evidence>
<sequence>MRNHANWGNPSWIISFALAGCLLRKFQGQTPRTSSQSSRPSFDKDNEKVKSEIEQAHASWVTTKQAHEAGGGFTHCAHIVPDISYFSPGDDNEKEHRSLEVLYLYLFLPFPYESILPYDDFIKNCKITKADGINCSHTRVYRYGRSFISSGQHYRGWQLLEGGNSRILSSDSLNVPKCAILWE</sequence>
<comment type="caution">
    <text evidence="3">The sequence shown here is derived from an EMBL/GenBank/DDBJ whole genome shotgun (WGS) entry which is preliminary data.</text>
</comment>
<proteinExistence type="predicted"/>
<dbReference type="EMBL" id="BDGU01000743">
    <property type="protein sequence ID" value="GAW08788.1"/>
    <property type="molecule type" value="Genomic_DNA"/>
</dbReference>
<feature type="signal peptide" evidence="2">
    <location>
        <begin position="1"/>
        <end position="28"/>
    </location>
</feature>
<accession>A0A1Q3ENJ9</accession>
<feature type="chain" id="PRO_5013224714" evidence="2">
    <location>
        <begin position="29"/>
        <end position="183"/>
    </location>
</feature>
<evidence type="ECO:0000256" key="1">
    <source>
        <dbReference type="SAM" id="MobiDB-lite"/>
    </source>
</evidence>
<protein>
    <submittedName>
        <fullName evidence="3">Uncharacterized protein</fullName>
    </submittedName>
</protein>
<reference evidence="3 4" key="1">
    <citation type="submission" date="2016-08" db="EMBL/GenBank/DDBJ databases">
        <authorList>
            <consortium name="Lentinula edodes genome sequencing consortium"/>
            <person name="Sakamoto Y."/>
            <person name="Nakade K."/>
            <person name="Sato S."/>
            <person name="Yoshida Y."/>
            <person name="Miyazaki K."/>
            <person name="Natsume S."/>
            <person name="Konno N."/>
        </authorList>
    </citation>
    <scope>NUCLEOTIDE SEQUENCE [LARGE SCALE GENOMIC DNA]</scope>
    <source>
        <strain evidence="3 4">NBRC 111202</strain>
    </source>
</reference>
<feature type="compositionally biased region" description="Low complexity" evidence="1">
    <location>
        <begin position="29"/>
        <end position="40"/>
    </location>
</feature>
<evidence type="ECO:0000313" key="3">
    <source>
        <dbReference type="EMBL" id="GAW08788.1"/>
    </source>
</evidence>
<evidence type="ECO:0000256" key="2">
    <source>
        <dbReference type="SAM" id="SignalP"/>
    </source>
</evidence>
<reference evidence="3 4" key="2">
    <citation type="submission" date="2017-02" db="EMBL/GenBank/DDBJ databases">
        <title>A genome survey and senescence transcriptome analysis in Lentinula edodes.</title>
        <authorList>
            <person name="Sakamoto Y."/>
            <person name="Nakade K."/>
            <person name="Sato S."/>
            <person name="Yoshida Y."/>
            <person name="Miyazaki K."/>
            <person name="Natsume S."/>
            <person name="Konno N."/>
        </authorList>
    </citation>
    <scope>NUCLEOTIDE SEQUENCE [LARGE SCALE GENOMIC DNA]</scope>
    <source>
        <strain evidence="3 4">NBRC 111202</strain>
    </source>
</reference>
<organism evidence="3 4">
    <name type="scientific">Lentinula edodes</name>
    <name type="common">Shiitake mushroom</name>
    <name type="synonym">Lentinus edodes</name>
    <dbReference type="NCBI Taxonomy" id="5353"/>
    <lineage>
        <taxon>Eukaryota</taxon>
        <taxon>Fungi</taxon>
        <taxon>Dikarya</taxon>
        <taxon>Basidiomycota</taxon>
        <taxon>Agaricomycotina</taxon>
        <taxon>Agaricomycetes</taxon>
        <taxon>Agaricomycetidae</taxon>
        <taxon>Agaricales</taxon>
        <taxon>Marasmiineae</taxon>
        <taxon>Omphalotaceae</taxon>
        <taxon>Lentinula</taxon>
    </lineage>
</organism>
<keyword evidence="4" id="KW-1185">Reference proteome</keyword>
<name>A0A1Q3ENJ9_LENED</name>